<dbReference type="NCBIfam" id="TIGR03804">
    <property type="entry name" value="para_beta_helix"/>
    <property type="match status" value="4"/>
</dbReference>
<dbReference type="EMBL" id="CP113361">
    <property type="protein sequence ID" value="WAI00519.1"/>
    <property type="molecule type" value="Genomic_DNA"/>
</dbReference>
<accession>A0A9X9T703</accession>
<dbReference type="InterPro" id="IPR051550">
    <property type="entry name" value="SCF-Subunits/Alg-Epimerases"/>
</dbReference>
<dbReference type="Gene3D" id="2.60.40.1080">
    <property type="match status" value="5"/>
</dbReference>
<sequence>MNNRIPDLTKAGVLAILFLCIAASPVFGAEVSENGSFSDEQPMLPEIISIGVTPATADILIGGTQQFTAVACDASGQTIPDMEFIWESSDGTVGMVDESGLFTALSKGTVIVSAINGSMSASSDVTVSDEIPKPMAEPTGKATLTGINKSVEGEGLVPVIAESTGTKPLSDYNHIFVKVANDGGVKYNAFENNTYNIRFEGYDRGLNALHISTSSAPADKFGQVTVTENQSGTFYATDSGGKGYEDEILLMVAVNGTIPDDFSVRVQADGYTWTPNPVSNQAPPLDNVTYQPVALDEIFTKEDFMYGPQIWKPTGNGFDYPIYYGQNMTDTENTFQLMFIDLNAGVLRPNEALENNGAVRINYTLENLESFAAFGVYGYCQNSNNGDDMVAWANAVIEPKIVSGYSVIGSGSGPVPDRIEVEPTMAQVVVGDVYHFAATAFDALNNVISGLAFSWASSDEIVGTIDESGNFTALAPGTTNVTASRLSITGTSAVTVVSPEPVTWYVGDDEIADFTTIQAAINAAKTGDTILVRNGTYAENLNIAKTLIIQSENGSGQTTIQAASSGSPAITITADNVTLDGFTITGATGRKKAGISLNGGDHCIFANNIVTGNYVGIHITSGTSATVTGNYIHHNSDRGLYLSVAPFTTVTHNDISENAANVELEYRSTNATFAQNSINHTTKTTKNAVTVYANNLTFTGNRCEDSAQGFFITNGNDARITNNTFHNSKYDLKLSRSAGDIVARNTFVEPKISLDTCGEIAFNTSEPVSYQYSGTKFTSYLGNYYGDYVGTDADGNGIGEENRTINGDYIDFHPLMKPGDDYCPIESPVLTSITVVPGSAEVILHETFTFTATVCDQYGSDMGEIDLNWSLKCPDLGEIDENGFFTARQIGTTTVIATADGISGTANITVIPIPEPVTHYVGDGGEYDTIQAAVDAARNGDTILVRNGTYAENLNIAKTLIIQSENGSGQTTIQAASSGSPAITITADNVTLDGFTITGATGRKKAGISLNGGDHCIFANNIVTGNYVGIHITSGTSATVTGNYIHHNSDRGLYLSVAPFTTVTHNDISENAANVELEYRSTNATFAQNSINHTTKTTKNAVTVYANNLTFTGNRCEDSAQGFFITNGNDARITNNTFHNSKYDLKLSRSAGDIVARNTFVEPKISLDTCGEIAFNTSEPVSYQYSGTKFTSYLGNYYGDYVGTDADGNGIGEENRTINGDYIDFHPLMKVGSDYRIVASTPLEPVPLPNDGIFYFKVANDDETRFNYYGNNTYKHCFTGGGLNSFHLTKDPLGTGEMHSLTGDQRGSFFLTDTGGKGYFHDAILLVAVNGTIPDDFSLHIRSNGFIWTPAVSQDMSAATDIQYIEGAVDEIFTKDDFIYGPQNWKPYKTDDHLPLYYGQNMSDEANTFRLMYIDLKVGGIGYRSGVSGLENDGAAVIEYTFENLTSFAAVNGYGWRKTGDNDGEAGWTNADSSLAVRGVPSSEESVLTKIVIAPGSDVEVTDGETIQFSTTCYDQYTREMDGIPINWSFSHPKIGTVNDNGLFTANGVGTGYLTASHGDITASKTVTVLSSFHEPHTWYVDDSGGKDFTTISDAINSSRNGDTIIVRNGTYSEHVKITKDLTICSEHGPAGTNIIPVEPWQYTVHVTTENATFRGFTVGGPLSEGEVGVGFGVSAIRLDGADNCTISENVIEPCDYSIYLRGSSKNVLENNHLPSGGQQLSLDNSQDNIVTGSEFSNVYIWCASGNVLTENIFRTCYAVITGSGNVFFANTFRGSVDNFAMSSNCAWNSTESVAYTYNEKAYVGFVGNYWEYCNGTDTDGDGIIDTPYKLDEHPLNGMWVDGAIISPEVDHIIVSPGTTVVAMGDSKQFTAFTYDTSGNIIDDSPCGWTIDNTTVGMVNYYTGLFIPQAVGEAIITATYPKTGVIGTAKVSVVLDPKTWYVDDSGGADYTTIQSAVDASRAWDRIVVREGEYVENVEVGKPLTIISADGPEKTIVRSDSLGHVFTINADYVTISGFTTTGARSVDACGIYGGDFDRYFHHCNFTNNILSGNRDAGIRLNYFSDCIIENNRISKNKYGIYMWGGVNNAFINDTIKENERGLRLLANNGGGGNIIFQNTFVNNTYSPIIESVNIWNSTEPVIYVYKGTTCTEYIGNYWDDYNGIDRDGDGIGDTSYALSGGNIDSHPLVMPGAYYLPSDTDTKQNIALSIPGMIITETGYGQEISVNTSLADITISDDGNIITIDRGSYYMNILTQGVHGDMNGTVNGTVAGIILDTAPVTTQFDALGNVTASLMANLTGITLGAALETTISENVSTAAQSAFQLAAIADGLDLDAVAYTMNIVKTNLTNGQDIADATIRMAVSPAWVAANGGYDGVKIIRFAEDGTREVLDTVYLGFDGELDQFEAYSPNGLSVFGLSATSAAAGPAGTGFSTSGGGVSSTSSARCDGISAGDTAVFVMDRTAVSEVDVKAATAIPSMMLTAETVAKPSSVSDAPGELYQYIEITSYYAPEDCMQMATLKFSVDPAWLSSIGSSATGVEMYRYNEASDTWDLLSTVADGEADSGYRFFADTPSFSLFAITAEKGASAPAEVVPTDAPKQPSGDSTTPSQAEPTTSAATQTPAATGSIPTMVIIAFIAIIGVCGVGYRRKNAGNK</sequence>
<dbReference type="Pfam" id="PF02368">
    <property type="entry name" value="Big_2"/>
    <property type="match status" value="1"/>
</dbReference>
<dbReference type="SMART" id="SM00710">
    <property type="entry name" value="PbH1"/>
    <property type="match status" value="18"/>
</dbReference>
<evidence type="ECO:0000259" key="6">
    <source>
        <dbReference type="SMART" id="SM00635"/>
    </source>
</evidence>
<feature type="transmembrane region" description="Helical" evidence="5">
    <location>
        <begin position="2627"/>
        <end position="2646"/>
    </location>
</feature>
<comment type="pathway">
    <text evidence="1">Protein modification; protein ubiquitination.</text>
</comment>
<keyword evidence="5" id="KW-0812">Transmembrane</keyword>
<feature type="compositionally biased region" description="Low complexity" evidence="4">
    <location>
        <begin position="2604"/>
        <end position="2621"/>
    </location>
</feature>
<dbReference type="NCBIfam" id="TIGR04213">
    <property type="entry name" value="PGF_pre_PGF"/>
    <property type="match status" value="1"/>
</dbReference>
<dbReference type="Pfam" id="PF05048">
    <property type="entry name" value="NosD"/>
    <property type="match status" value="4"/>
</dbReference>
<dbReference type="SMART" id="SM00635">
    <property type="entry name" value="BID_2"/>
    <property type="match status" value="5"/>
</dbReference>
<evidence type="ECO:0000313" key="9">
    <source>
        <dbReference type="Proteomes" id="UP001163096"/>
    </source>
</evidence>
<feature type="region of interest" description="Disordered" evidence="4">
    <location>
        <begin position="2588"/>
        <end position="2621"/>
    </location>
</feature>
<keyword evidence="5" id="KW-1133">Transmembrane helix</keyword>
<keyword evidence="3" id="KW-0833">Ubl conjugation pathway</keyword>
<dbReference type="InterPro" id="IPR011050">
    <property type="entry name" value="Pectin_lyase_fold/virulence"/>
</dbReference>
<dbReference type="RefSeq" id="WP_268185719.1">
    <property type="nucleotide sequence ID" value="NZ_CP113361.1"/>
</dbReference>
<feature type="domain" description="BIG2" evidence="6">
    <location>
        <begin position="829"/>
        <end position="909"/>
    </location>
</feature>
<dbReference type="InterPro" id="IPR007742">
    <property type="entry name" value="NosD_dom"/>
</dbReference>
<keyword evidence="5" id="KW-0472">Membrane</keyword>
<evidence type="ECO:0000313" key="8">
    <source>
        <dbReference type="EMBL" id="WAI00519.1"/>
    </source>
</evidence>
<dbReference type="Proteomes" id="UP001163096">
    <property type="component" value="Chromosome"/>
</dbReference>
<keyword evidence="2" id="KW-0677">Repeat</keyword>
<dbReference type="SMART" id="SM00722">
    <property type="entry name" value="CASH"/>
    <property type="match status" value="3"/>
</dbReference>
<evidence type="ECO:0000256" key="4">
    <source>
        <dbReference type="SAM" id="MobiDB-lite"/>
    </source>
</evidence>
<feature type="domain" description="BIG2" evidence="6">
    <location>
        <begin position="46"/>
        <end position="126"/>
    </location>
</feature>
<feature type="domain" description="Carbohydrate-binding/sugar hydrolysis" evidence="7">
    <location>
        <begin position="1968"/>
        <end position="2115"/>
    </location>
</feature>
<gene>
    <name evidence="8" type="ORF">OU421_08765</name>
</gene>
<keyword evidence="9" id="KW-1185">Reference proteome</keyword>
<evidence type="ECO:0000256" key="3">
    <source>
        <dbReference type="ARBA" id="ARBA00022786"/>
    </source>
</evidence>
<evidence type="ECO:0000256" key="5">
    <source>
        <dbReference type="SAM" id="Phobius"/>
    </source>
</evidence>
<feature type="domain" description="Carbohydrate-binding/sugar hydrolysis" evidence="7">
    <location>
        <begin position="532"/>
        <end position="665"/>
    </location>
</feature>
<dbReference type="GeneID" id="76835189"/>
<dbReference type="KEGG" id="mou:OU421_08765"/>
<dbReference type="SUPFAM" id="SSF51126">
    <property type="entry name" value="Pectin lyase-like"/>
    <property type="match status" value="4"/>
</dbReference>
<evidence type="ECO:0000256" key="1">
    <source>
        <dbReference type="ARBA" id="ARBA00004906"/>
    </source>
</evidence>
<dbReference type="InterPro" id="IPR022441">
    <property type="entry name" value="Para_beta_helix_rpt-2"/>
</dbReference>
<evidence type="ECO:0000259" key="7">
    <source>
        <dbReference type="SMART" id="SM00722"/>
    </source>
</evidence>
<dbReference type="InterPro" id="IPR006633">
    <property type="entry name" value="Carb-bd_sugar_hydrolysis-dom"/>
</dbReference>
<evidence type="ECO:0000256" key="2">
    <source>
        <dbReference type="ARBA" id="ARBA00022737"/>
    </source>
</evidence>
<dbReference type="InterPro" id="IPR012334">
    <property type="entry name" value="Pectin_lyas_fold"/>
</dbReference>
<feature type="domain" description="BIG2" evidence="6">
    <location>
        <begin position="415"/>
        <end position="495"/>
    </location>
</feature>
<protein>
    <submittedName>
        <fullName evidence="8">Right-handed parallel beta-helix repeat-containing protein</fullName>
    </submittedName>
</protein>
<proteinExistence type="predicted"/>
<feature type="domain" description="BIG2" evidence="6">
    <location>
        <begin position="1849"/>
        <end position="1929"/>
    </location>
</feature>
<dbReference type="PANTHER" id="PTHR22990:SF15">
    <property type="entry name" value="F-BOX ONLY PROTEIN 10"/>
    <property type="match status" value="1"/>
</dbReference>
<dbReference type="InterPro" id="IPR006626">
    <property type="entry name" value="PbH1"/>
</dbReference>
<feature type="domain" description="Carbohydrate-binding/sugar hydrolysis" evidence="7">
    <location>
        <begin position="945"/>
        <end position="1078"/>
    </location>
</feature>
<name>A0A9X9T703_METOG</name>
<dbReference type="PANTHER" id="PTHR22990">
    <property type="entry name" value="F-BOX ONLY PROTEIN"/>
    <property type="match status" value="1"/>
</dbReference>
<dbReference type="InterPro" id="IPR008964">
    <property type="entry name" value="Invasin/intimin_cell_adhesion"/>
</dbReference>
<organism evidence="8 9">
    <name type="scientific">Methanogenium organophilum</name>
    <dbReference type="NCBI Taxonomy" id="2199"/>
    <lineage>
        <taxon>Archaea</taxon>
        <taxon>Methanobacteriati</taxon>
        <taxon>Methanobacteriota</taxon>
        <taxon>Stenosarchaea group</taxon>
        <taxon>Methanomicrobia</taxon>
        <taxon>Methanomicrobiales</taxon>
        <taxon>Methanomicrobiaceae</taxon>
        <taxon>Methanogenium</taxon>
    </lineage>
</organism>
<dbReference type="InterPro" id="IPR026453">
    <property type="entry name" value="PGF_pre_PGF"/>
</dbReference>
<dbReference type="Gene3D" id="2.160.20.10">
    <property type="entry name" value="Single-stranded right-handed beta-helix, Pectin lyase-like"/>
    <property type="match status" value="4"/>
</dbReference>
<feature type="domain" description="BIG2" evidence="6">
    <location>
        <begin position="1487"/>
        <end position="1568"/>
    </location>
</feature>
<dbReference type="InterPro" id="IPR003343">
    <property type="entry name" value="Big_2"/>
</dbReference>
<reference evidence="8" key="1">
    <citation type="submission" date="2022-11" db="EMBL/GenBank/DDBJ databases">
        <title>Complete genome sequence of Methanogenium organophilum DSM 3596.</title>
        <authorList>
            <person name="Chen S.-C."/>
            <person name="Lai S.-J."/>
            <person name="You Y.-T."/>
        </authorList>
    </citation>
    <scope>NUCLEOTIDE SEQUENCE</scope>
    <source>
        <strain evidence="8">DSM 3596</strain>
    </source>
</reference>
<dbReference type="SUPFAM" id="SSF49373">
    <property type="entry name" value="Invasin/intimin cell-adhesion fragments"/>
    <property type="match status" value="4"/>
</dbReference>